<gene>
    <name evidence="8" type="ORF">FK178_06385</name>
</gene>
<feature type="domain" description="Core-binding (CB)" evidence="7">
    <location>
        <begin position="100"/>
        <end position="182"/>
    </location>
</feature>
<evidence type="ECO:0000256" key="5">
    <source>
        <dbReference type="PROSITE-ProRule" id="PRU01248"/>
    </source>
</evidence>
<evidence type="ECO:0000259" key="7">
    <source>
        <dbReference type="PROSITE" id="PS51900"/>
    </source>
</evidence>
<reference evidence="8 9" key="1">
    <citation type="submission" date="2019-08" db="EMBL/GenBank/DDBJ databases">
        <title>Antarcticibacterium arcticum sp. nov., a bacterium isolated from marine sediment of the Canadian Beaufort Sea.</title>
        <authorList>
            <person name="Lee Y.M."/>
            <person name="Baek K."/>
            <person name="Lee D.-H."/>
            <person name="Shin S.C."/>
            <person name="Jin Y.K."/>
            <person name="Park Y."/>
        </authorList>
    </citation>
    <scope>NUCLEOTIDE SEQUENCE [LARGE SCALE GENOMIC DNA]</scope>
    <source>
        <strain evidence="8 9">PAMC 28998</strain>
    </source>
</reference>
<dbReference type="InterPro" id="IPR010998">
    <property type="entry name" value="Integrase_recombinase_N"/>
</dbReference>
<evidence type="ECO:0000313" key="9">
    <source>
        <dbReference type="Proteomes" id="UP000321954"/>
    </source>
</evidence>
<dbReference type="PROSITE" id="PS51900">
    <property type="entry name" value="CB"/>
    <property type="match status" value="1"/>
</dbReference>
<dbReference type="Proteomes" id="UP000321954">
    <property type="component" value="Chromosome"/>
</dbReference>
<dbReference type="Gene3D" id="1.10.150.130">
    <property type="match status" value="1"/>
</dbReference>
<dbReference type="InterPro" id="IPR050090">
    <property type="entry name" value="Tyrosine_recombinase_XerCD"/>
</dbReference>
<dbReference type="SUPFAM" id="SSF56349">
    <property type="entry name" value="DNA breaking-rejoining enzymes"/>
    <property type="match status" value="1"/>
</dbReference>
<evidence type="ECO:0000313" key="8">
    <source>
        <dbReference type="EMBL" id="QED37369.1"/>
    </source>
</evidence>
<dbReference type="KEGG" id="anp:FK178_06385"/>
<evidence type="ECO:0000256" key="2">
    <source>
        <dbReference type="ARBA" id="ARBA00022908"/>
    </source>
</evidence>
<name>A0A5B8YNK3_9FLAO</name>
<keyword evidence="2" id="KW-0229">DNA integration</keyword>
<keyword evidence="4" id="KW-0233">DNA recombination</keyword>
<dbReference type="PANTHER" id="PTHR30349:SF64">
    <property type="entry name" value="PROPHAGE INTEGRASE INTD-RELATED"/>
    <property type="match status" value="1"/>
</dbReference>
<evidence type="ECO:0000256" key="4">
    <source>
        <dbReference type="ARBA" id="ARBA00023172"/>
    </source>
</evidence>
<dbReference type="InterPro" id="IPR004107">
    <property type="entry name" value="Integrase_SAM-like_N"/>
</dbReference>
<keyword evidence="3 5" id="KW-0238">DNA-binding</keyword>
<dbReference type="Gene3D" id="1.10.443.10">
    <property type="entry name" value="Intergrase catalytic core"/>
    <property type="match status" value="1"/>
</dbReference>
<dbReference type="OrthoDB" id="9801717at2"/>
<dbReference type="InterPro" id="IPR013762">
    <property type="entry name" value="Integrase-like_cat_sf"/>
</dbReference>
<keyword evidence="9" id="KW-1185">Reference proteome</keyword>
<dbReference type="GO" id="GO:0006310">
    <property type="term" value="P:DNA recombination"/>
    <property type="evidence" value="ECO:0007669"/>
    <property type="project" value="UniProtKB-KW"/>
</dbReference>
<evidence type="ECO:0000256" key="1">
    <source>
        <dbReference type="ARBA" id="ARBA00008857"/>
    </source>
</evidence>
<dbReference type="PANTHER" id="PTHR30349">
    <property type="entry name" value="PHAGE INTEGRASE-RELATED"/>
    <property type="match status" value="1"/>
</dbReference>
<evidence type="ECO:0000256" key="3">
    <source>
        <dbReference type="ARBA" id="ARBA00023125"/>
    </source>
</evidence>
<dbReference type="AlphaFoldDB" id="A0A5B8YNK3"/>
<dbReference type="Pfam" id="PF00589">
    <property type="entry name" value="Phage_integrase"/>
    <property type="match status" value="1"/>
</dbReference>
<protein>
    <submittedName>
        <fullName evidence="8">Tyrosine-type recombinase/integrase</fullName>
    </submittedName>
</protein>
<evidence type="ECO:0000259" key="6">
    <source>
        <dbReference type="PROSITE" id="PS51898"/>
    </source>
</evidence>
<accession>A0A5B8YNK3</accession>
<dbReference type="RefSeq" id="WP_146832360.1">
    <property type="nucleotide sequence ID" value="NZ_CP042476.1"/>
</dbReference>
<proteinExistence type="inferred from homology"/>
<dbReference type="InterPro" id="IPR002104">
    <property type="entry name" value="Integrase_catalytic"/>
</dbReference>
<sequence length="375" mass="44028">MDRKYITLKNLLIEGKKCIGLKFFQDKVLQALVNELPNVEWSEEFNMHYVPNSSAAMDEIFEQFRGVAWVNCNHFFTNSGFSRNNEAIDVNWFRNRKQSEDYRRCPESYLLKLELKRYANNTVKTYVSCFEAFINHYRHIEPEHINENDIRAYLQKLIQEGSSNSYINQAINAIKFYYEVVMEMPNRFYGMERPRVEEKLPQVLAKEEVMAIIENTNNIKHRCVVSLLYSAGLRRGEVLNLKPGDIDGKRMLIRVESGKGNKDRYTLLSETLLKQLREYYIQWKPREYLFEGPRGQRYSAESVVRIVKGASRKAGIQKRVTPHMLRHSFATHLLESGTDLRYIQVLLGHKSSKTTEIYTHVATNIFFKIKNPLDS</sequence>
<organism evidence="8 9">
    <name type="scientific">Antarcticibacterium arcticum</name>
    <dbReference type="NCBI Taxonomy" id="2585771"/>
    <lineage>
        <taxon>Bacteria</taxon>
        <taxon>Pseudomonadati</taxon>
        <taxon>Bacteroidota</taxon>
        <taxon>Flavobacteriia</taxon>
        <taxon>Flavobacteriales</taxon>
        <taxon>Flavobacteriaceae</taxon>
        <taxon>Antarcticibacterium</taxon>
    </lineage>
</organism>
<dbReference type="GO" id="GO:0015074">
    <property type="term" value="P:DNA integration"/>
    <property type="evidence" value="ECO:0007669"/>
    <property type="project" value="UniProtKB-KW"/>
</dbReference>
<dbReference type="NCBIfam" id="NF040815">
    <property type="entry name" value="recomb_XerA_Arch"/>
    <property type="match status" value="1"/>
</dbReference>
<dbReference type="InterPro" id="IPR044068">
    <property type="entry name" value="CB"/>
</dbReference>
<dbReference type="EMBL" id="CP042476">
    <property type="protein sequence ID" value="QED37369.1"/>
    <property type="molecule type" value="Genomic_DNA"/>
</dbReference>
<comment type="similarity">
    <text evidence="1">Belongs to the 'phage' integrase family.</text>
</comment>
<dbReference type="Pfam" id="PF13495">
    <property type="entry name" value="Phage_int_SAM_4"/>
    <property type="match status" value="1"/>
</dbReference>
<dbReference type="GO" id="GO:0003677">
    <property type="term" value="F:DNA binding"/>
    <property type="evidence" value="ECO:0007669"/>
    <property type="project" value="UniProtKB-UniRule"/>
</dbReference>
<feature type="domain" description="Tyr recombinase" evidence="6">
    <location>
        <begin position="199"/>
        <end position="371"/>
    </location>
</feature>
<dbReference type="PROSITE" id="PS51898">
    <property type="entry name" value="TYR_RECOMBINASE"/>
    <property type="match status" value="1"/>
</dbReference>
<dbReference type="InterPro" id="IPR011010">
    <property type="entry name" value="DNA_brk_join_enz"/>
</dbReference>